<evidence type="ECO:0000313" key="8">
    <source>
        <dbReference type="EMBL" id="RQG95783.1"/>
    </source>
</evidence>
<evidence type="ECO:0000256" key="2">
    <source>
        <dbReference type="ARBA" id="ARBA00011061"/>
    </source>
</evidence>
<comment type="caution">
    <text evidence="8">The sequence shown here is derived from an EMBL/GenBank/DDBJ whole genome shotgun (WGS) entry which is preliminary data.</text>
</comment>
<comment type="subcellular location">
    <subcellularLocation>
        <location evidence="1">Cell membrane</location>
        <topology evidence="1">Multi-pass membrane protein</topology>
    </subcellularLocation>
</comment>
<feature type="transmembrane region" description="Helical" evidence="7">
    <location>
        <begin position="143"/>
        <end position="172"/>
    </location>
</feature>
<feature type="transmembrane region" description="Helical" evidence="7">
    <location>
        <begin position="345"/>
        <end position="361"/>
    </location>
</feature>
<proteinExistence type="inferred from homology"/>
<dbReference type="AlphaFoldDB" id="A0A3N6LY86"/>
<evidence type="ECO:0000256" key="4">
    <source>
        <dbReference type="ARBA" id="ARBA00022692"/>
    </source>
</evidence>
<protein>
    <submittedName>
        <fullName evidence="8">UPF0104 family protein</fullName>
    </submittedName>
</protein>
<sequence length="363" mass="38742">MSILRIPFRTADVPAPEIHSHGSEMDQPHPIRVVAALLIAVALLGVLVVVTGLEEVYRTAAKTNLTVYAAGFALMTGCLVIRGRIWFRLLDAVGYDGAFPPILGVYLFARFAKYVAPYGQFAAPPGIAYVIEHRTGIDYEDGLAAVLASIVVNYLPYFTFGSVGFLFLLAGWTVTETILTYLAAFFAATGSLLIGVALVWYRRDAVKAITAAALSPIHRAVTILRPASARLFDPEHVLDRFDDFYGAVDLISTDRTSIVIVLAYSHAAWFLFALPLYVTALSIGADVSLTVVIVAVALSKIGFLVPTPGGLGGVEAVVAVVLSILAPVSGATAITVAILYRVVAYWFPVVIGGVAGIVLSLEW</sequence>
<comment type="similarity">
    <text evidence="2">Belongs to the UPF0104 family.</text>
</comment>
<gene>
    <name evidence="8" type="ORF">EA473_06225</name>
</gene>
<feature type="transmembrane region" description="Helical" evidence="7">
    <location>
        <begin position="65"/>
        <end position="81"/>
    </location>
</feature>
<keyword evidence="6 7" id="KW-0472">Membrane</keyword>
<dbReference type="RefSeq" id="WP_165875213.1">
    <property type="nucleotide sequence ID" value="NZ_REGA01000004.1"/>
</dbReference>
<reference evidence="8 9" key="1">
    <citation type="submission" date="2018-10" db="EMBL/GenBank/DDBJ databases">
        <title>Natrarchaeobius chitinivorans gen. nov., sp. nov., and Natrarchaeobius haloalkaliphilus sp. nov., alkaliphilic, chitin-utilizing haloarchaea from hypersaline alkaline lakes.</title>
        <authorList>
            <person name="Sorokin D.Y."/>
            <person name="Elcheninov A.G."/>
            <person name="Kostrikina N.A."/>
            <person name="Bale N.J."/>
            <person name="Sinninghe Damste J.S."/>
            <person name="Khijniak T.V."/>
            <person name="Kublanov I.V."/>
            <person name="Toshchakov S.V."/>
        </authorList>
    </citation>
    <scope>NUCLEOTIDE SEQUENCE [LARGE SCALE GENOMIC DNA]</scope>
    <source>
        <strain evidence="8 9">AArcht4T</strain>
    </source>
</reference>
<feature type="transmembrane region" description="Helical" evidence="7">
    <location>
        <begin position="317"/>
        <end position="339"/>
    </location>
</feature>
<feature type="transmembrane region" description="Helical" evidence="7">
    <location>
        <begin position="258"/>
        <end position="277"/>
    </location>
</feature>
<dbReference type="PANTHER" id="PTHR39087">
    <property type="entry name" value="UPF0104 MEMBRANE PROTEIN MJ1595"/>
    <property type="match status" value="1"/>
</dbReference>
<evidence type="ECO:0000313" key="9">
    <source>
        <dbReference type="Proteomes" id="UP000282323"/>
    </source>
</evidence>
<feature type="transmembrane region" description="Helical" evidence="7">
    <location>
        <begin position="178"/>
        <end position="201"/>
    </location>
</feature>
<evidence type="ECO:0000256" key="5">
    <source>
        <dbReference type="ARBA" id="ARBA00022989"/>
    </source>
</evidence>
<feature type="transmembrane region" description="Helical" evidence="7">
    <location>
        <begin position="33"/>
        <end position="53"/>
    </location>
</feature>
<dbReference type="Proteomes" id="UP000282323">
    <property type="component" value="Unassembled WGS sequence"/>
</dbReference>
<keyword evidence="3" id="KW-1003">Cell membrane</keyword>
<organism evidence="8 9">
    <name type="scientific">Natrarchaeobius chitinivorans</name>
    <dbReference type="NCBI Taxonomy" id="1679083"/>
    <lineage>
        <taxon>Archaea</taxon>
        <taxon>Methanobacteriati</taxon>
        <taxon>Methanobacteriota</taxon>
        <taxon>Stenosarchaea group</taxon>
        <taxon>Halobacteria</taxon>
        <taxon>Halobacteriales</taxon>
        <taxon>Natrialbaceae</taxon>
        <taxon>Natrarchaeobius</taxon>
    </lineage>
</organism>
<dbReference type="Pfam" id="PF03706">
    <property type="entry name" value="LPG_synthase_TM"/>
    <property type="match status" value="1"/>
</dbReference>
<dbReference type="InterPro" id="IPR022791">
    <property type="entry name" value="L-PG_synthase/AglD"/>
</dbReference>
<dbReference type="GO" id="GO:0005886">
    <property type="term" value="C:plasma membrane"/>
    <property type="evidence" value="ECO:0007669"/>
    <property type="project" value="UniProtKB-SubCell"/>
</dbReference>
<dbReference type="PANTHER" id="PTHR39087:SF2">
    <property type="entry name" value="UPF0104 MEMBRANE PROTEIN MJ1595"/>
    <property type="match status" value="1"/>
</dbReference>
<evidence type="ECO:0000256" key="3">
    <source>
        <dbReference type="ARBA" id="ARBA00022475"/>
    </source>
</evidence>
<dbReference type="NCBIfam" id="TIGR00374">
    <property type="entry name" value="flippase-like domain"/>
    <property type="match status" value="1"/>
</dbReference>
<keyword evidence="9" id="KW-1185">Reference proteome</keyword>
<keyword evidence="4 7" id="KW-0812">Transmembrane</keyword>
<evidence type="ECO:0000256" key="7">
    <source>
        <dbReference type="SAM" id="Phobius"/>
    </source>
</evidence>
<feature type="transmembrane region" description="Helical" evidence="7">
    <location>
        <begin position="283"/>
        <end position="305"/>
    </location>
</feature>
<accession>A0A3N6LY86</accession>
<name>A0A3N6LY86_NATCH</name>
<evidence type="ECO:0000256" key="6">
    <source>
        <dbReference type="ARBA" id="ARBA00023136"/>
    </source>
</evidence>
<keyword evidence="5 7" id="KW-1133">Transmembrane helix</keyword>
<dbReference type="OrthoDB" id="15513at2157"/>
<dbReference type="EMBL" id="REGA01000004">
    <property type="protein sequence ID" value="RQG95783.1"/>
    <property type="molecule type" value="Genomic_DNA"/>
</dbReference>
<evidence type="ECO:0000256" key="1">
    <source>
        <dbReference type="ARBA" id="ARBA00004651"/>
    </source>
</evidence>